<keyword evidence="3" id="KW-1185">Reference proteome</keyword>
<gene>
    <name evidence="2" type="ORF">K0T92_02335</name>
</gene>
<dbReference type="EMBL" id="JAHZIJ010000001">
    <property type="protein sequence ID" value="MBW7473582.1"/>
    <property type="molecule type" value="Genomic_DNA"/>
</dbReference>
<evidence type="ECO:0000313" key="2">
    <source>
        <dbReference type="EMBL" id="MBW7473582.1"/>
    </source>
</evidence>
<keyword evidence="1" id="KW-0472">Membrane</keyword>
<name>A0ABS7D0X0_9BACL</name>
<sequence>MWAQLWFLINMVFVALLIIFLFAHRALTTARQEQNPERIRRLSSIRLIVGILTVAAFVAMAFSFVMNMKVNG</sequence>
<reference evidence="2 3" key="1">
    <citation type="submission" date="2021-07" db="EMBL/GenBank/DDBJ databases">
        <title>Paenibacillus radiodurans sp. nov., isolated from the southeastern edge of Tengger Desert.</title>
        <authorList>
            <person name="Zhang G."/>
        </authorList>
    </citation>
    <scope>NUCLEOTIDE SEQUENCE [LARGE SCALE GENOMIC DNA]</scope>
    <source>
        <strain evidence="2 3">DT7-4</strain>
    </source>
</reference>
<keyword evidence="1" id="KW-0812">Transmembrane</keyword>
<proteinExistence type="predicted"/>
<protein>
    <recommendedName>
        <fullName evidence="4">DUF2909 domain-containing protein</fullName>
    </recommendedName>
</protein>
<feature type="transmembrane region" description="Helical" evidence="1">
    <location>
        <begin position="6"/>
        <end position="24"/>
    </location>
</feature>
<feature type="transmembrane region" description="Helical" evidence="1">
    <location>
        <begin position="45"/>
        <end position="66"/>
    </location>
</feature>
<evidence type="ECO:0008006" key="4">
    <source>
        <dbReference type="Google" id="ProtNLM"/>
    </source>
</evidence>
<evidence type="ECO:0000256" key="1">
    <source>
        <dbReference type="SAM" id="Phobius"/>
    </source>
</evidence>
<keyword evidence="1" id="KW-1133">Transmembrane helix</keyword>
<organism evidence="2 3">
    <name type="scientific">Paenibacillus oenotherae</name>
    <dbReference type="NCBI Taxonomy" id="1435645"/>
    <lineage>
        <taxon>Bacteria</taxon>
        <taxon>Bacillati</taxon>
        <taxon>Bacillota</taxon>
        <taxon>Bacilli</taxon>
        <taxon>Bacillales</taxon>
        <taxon>Paenibacillaceae</taxon>
        <taxon>Paenibacillus</taxon>
    </lineage>
</organism>
<accession>A0ABS7D0X0</accession>
<comment type="caution">
    <text evidence="2">The sequence shown here is derived from an EMBL/GenBank/DDBJ whole genome shotgun (WGS) entry which is preliminary data.</text>
</comment>
<dbReference type="Proteomes" id="UP000812277">
    <property type="component" value="Unassembled WGS sequence"/>
</dbReference>
<dbReference type="RefSeq" id="WP_219870799.1">
    <property type="nucleotide sequence ID" value="NZ_JAHZIJ010000001.1"/>
</dbReference>
<evidence type="ECO:0000313" key="3">
    <source>
        <dbReference type="Proteomes" id="UP000812277"/>
    </source>
</evidence>